<evidence type="ECO:0000259" key="1">
    <source>
        <dbReference type="Pfam" id="PF01464"/>
    </source>
</evidence>
<feature type="domain" description="Transglycosylase SLT" evidence="1">
    <location>
        <begin position="144"/>
        <end position="238"/>
    </location>
</feature>
<dbReference type="Pfam" id="PF01464">
    <property type="entry name" value="SLT"/>
    <property type="match status" value="1"/>
</dbReference>
<sequence length="259" mass="28377">MTAPENVATTWIWARVGQNDSRDIPGSVRVVQECLVSEFPDAGYGAEYGKFWGPGTRKVYSRWQRGLGLSGADADGVPGKFSLTELAKKHGIDIRGRFAEDRVDPIHTGQIDFSGRGAWPAGRVACEKHIRKALDIMGLPERYWLPGLLTIASRESAYNASKHQINTHDGNARNVPDLFGGRNAPDGFKGMCSRGMLQTIPQTFARFHATGTSRKIYDPVSSAAAASNYIMSRYKVARDGHDLAAKVRQADPNRHGGSY</sequence>
<evidence type="ECO:0000313" key="2">
    <source>
        <dbReference type="EMBL" id="GAA0463992.1"/>
    </source>
</evidence>
<organism evidence="2 3">
    <name type="scientific">Streptomyces olivaceiscleroticus</name>
    <dbReference type="NCBI Taxonomy" id="68245"/>
    <lineage>
        <taxon>Bacteria</taxon>
        <taxon>Bacillati</taxon>
        <taxon>Actinomycetota</taxon>
        <taxon>Actinomycetes</taxon>
        <taxon>Kitasatosporales</taxon>
        <taxon>Streptomycetaceae</taxon>
        <taxon>Streptomyces</taxon>
    </lineage>
</organism>
<proteinExistence type="predicted"/>
<dbReference type="RefSeq" id="WP_346095418.1">
    <property type="nucleotide sequence ID" value="NZ_BAAABY010000023.1"/>
</dbReference>
<gene>
    <name evidence="2" type="ORF">GCM10010361_29890</name>
</gene>
<dbReference type="SUPFAM" id="SSF53955">
    <property type="entry name" value="Lysozyme-like"/>
    <property type="match status" value="1"/>
</dbReference>
<dbReference type="InterPro" id="IPR023346">
    <property type="entry name" value="Lysozyme-like_dom_sf"/>
</dbReference>
<evidence type="ECO:0000313" key="3">
    <source>
        <dbReference type="Proteomes" id="UP001500909"/>
    </source>
</evidence>
<comment type="caution">
    <text evidence="2">The sequence shown here is derived from an EMBL/GenBank/DDBJ whole genome shotgun (WGS) entry which is preliminary data.</text>
</comment>
<reference evidence="2 3" key="1">
    <citation type="journal article" date="2019" name="Int. J. Syst. Evol. Microbiol.">
        <title>The Global Catalogue of Microorganisms (GCM) 10K type strain sequencing project: providing services to taxonomists for standard genome sequencing and annotation.</title>
        <authorList>
            <consortium name="The Broad Institute Genomics Platform"/>
            <consortium name="The Broad Institute Genome Sequencing Center for Infectious Disease"/>
            <person name="Wu L."/>
            <person name="Ma J."/>
        </authorList>
    </citation>
    <scope>NUCLEOTIDE SEQUENCE [LARGE SCALE GENOMIC DNA]</scope>
    <source>
        <strain evidence="2 3">JCM 4805</strain>
    </source>
</reference>
<accession>A0ABN0ZZP7</accession>
<dbReference type="EMBL" id="BAAABY010000023">
    <property type="protein sequence ID" value="GAA0463992.1"/>
    <property type="molecule type" value="Genomic_DNA"/>
</dbReference>
<dbReference type="Proteomes" id="UP001500909">
    <property type="component" value="Unassembled WGS sequence"/>
</dbReference>
<dbReference type="InterPro" id="IPR008258">
    <property type="entry name" value="Transglycosylase_SLT_dom_1"/>
</dbReference>
<name>A0ABN0ZZP7_9ACTN</name>
<keyword evidence="3" id="KW-1185">Reference proteome</keyword>
<protein>
    <recommendedName>
        <fullName evidence="1">Transglycosylase SLT domain-containing protein</fullName>
    </recommendedName>
</protein>